<keyword evidence="5" id="KW-1185">Reference proteome</keyword>
<keyword evidence="2" id="KW-0012">Acyltransferase</keyword>
<dbReference type="GO" id="GO:0016747">
    <property type="term" value="F:acyltransferase activity, transferring groups other than amino-acyl groups"/>
    <property type="evidence" value="ECO:0007669"/>
    <property type="project" value="UniProtKB-ARBA"/>
</dbReference>
<evidence type="ECO:0000256" key="1">
    <source>
        <dbReference type="ARBA" id="ARBA00022679"/>
    </source>
</evidence>
<evidence type="ECO:0000313" key="4">
    <source>
        <dbReference type="EMBL" id="OEL30805.1"/>
    </source>
</evidence>
<evidence type="ECO:0000256" key="3">
    <source>
        <dbReference type="SAM" id="MobiDB-lite"/>
    </source>
</evidence>
<proteinExistence type="predicted"/>
<accession>A0A1E5W0C1</accession>
<feature type="region of interest" description="Disordered" evidence="3">
    <location>
        <begin position="68"/>
        <end position="118"/>
    </location>
</feature>
<dbReference type="InterPro" id="IPR051504">
    <property type="entry name" value="Plant_metabolite_acyltrans"/>
</dbReference>
<dbReference type="EMBL" id="LWDX02024834">
    <property type="protein sequence ID" value="OEL30805.1"/>
    <property type="molecule type" value="Genomic_DNA"/>
</dbReference>
<dbReference type="PANTHER" id="PTHR31625">
    <property type="match status" value="1"/>
</dbReference>
<dbReference type="Proteomes" id="UP000095767">
    <property type="component" value="Unassembled WGS sequence"/>
</dbReference>
<organism evidence="4 5">
    <name type="scientific">Dichanthelium oligosanthes</name>
    <dbReference type="NCBI Taxonomy" id="888268"/>
    <lineage>
        <taxon>Eukaryota</taxon>
        <taxon>Viridiplantae</taxon>
        <taxon>Streptophyta</taxon>
        <taxon>Embryophyta</taxon>
        <taxon>Tracheophyta</taxon>
        <taxon>Spermatophyta</taxon>
        <taxon>Magnoliopsida</taxon>
        <taxon>Liliopsida</taxon>
        <taxon>Poales</taxon>
        <taxon>Poaceae</taxon>
        <taxon>PACMAD clade</taxon>
        <taxon>Panicoideae</taxon>
        <taxon>Panicodae</taxon>
        <taxon>Paniceae</taxon>
        <taxon>Dichantheliinae</taxon>
        <taxon>Dichanthelium</taxon>
    </lineage>
</organism>
<gene>
    <name evidence="4" type="ORF">BAE44_0008178</name>
</gene>
<feature type="compositionally biased region" description="Low complexity" evidence="3">
    <location>
        <begin position="72"/>
        <end position="110"/>
    </location>
</feature>
<evidence type="ECO:0000256" key="2">
    <source>
        <dbReference type="ARBA" id="ARBA00023315"/>
    </source>
</evidence>
<keyword evidence="1" id="KW-0808">Transferase</keyword>
<dbReference type="AlphaFoldDB" id="A0A1E5W0C1"/>
<comment type="caution">
    <text evidence="4">The sequence shown here is derived from an EMBL/GenBank/DDBJ whole genome shotgun (WGS) entry which is preliminary data.</text>
</comment>
<dbReference type="InterPro" id="IPR023213">
    <property type="entry name" value="CAT-like_dom_sf"/>
</dbReference>
<reference evidence="4 5" key="1">
    <citation type="submission" date="2016-09" db="EMBL/GenBank/DDBJ databases">
        <title>The draft genome of Dichanthelium oligosanthes: A C3 panicoid grass species.</title>
        <authorList>
            <person name="Studer A.J."/>
            <person name="Schnable J.C."/>
            <person name="Brutnell T.P."/>
        </authorList>
    </citation>
    <scope>NUCLEOTIDE SEQUENCE [LARGE SCALE GENOMIC DNA]</scope>
    <source>
        <strain evidence="5">cv. Kellogg 1175</strain>
        <tissue evidence="4">Leaf</tissue>
    </source>
</reference>
<evidence type="ECO:0000313" key="5">
    <source>
        <dbReference type="Proteomes" id="UP000095767"/>
    </source>
</evidence>
<dbReference type="Gene3D" id="3.30.559.10">
    <property type="entry name" value="Chloramphenicol acetyltransferase-like domain"/>
    <property type="match status" value="1"/>
</dbReference>
<feature type="region of interest" description="Disordered" evidence="3">
    <location>
        <begin position="1"/>
        <end position="22"/>
    </location>
</feature>
<protein>
    <submittedName>
        <fullName evidence="4">Uncharacterized protein</fullName>
    </submittedName>
</protein>
<sequence>MAMATAPDQQQLPAAASSASPRLRVLETTLVPPSPSPPETSLPLTFFDIIWLNPPPVQRLLFYHLAPDTDFATSPPSSPTSRTPCTRPSAPSTRSPAASASPPARPTATSCITAQVTP</sequence>
<name>A0A1E5W0C1_9POAL</name>
<dbReference type="STRING" id="888268.A0A1E5W0C1"/>